<comment type="caution">
    <text evidence="1">The sequence shown here is derived from an EMBL/GenBank/DDBJ whole genome shotgun (WGS) entry which is preliminary data.</text>
</comment>
<protein>
    <recommendedName>
        <fullName evidence="3">F-box domain-containing protein</fullName>
    </recommendedName>
</protein>
<keyword evidence="2" id="KW-1185">Reference proteome</keyword>
<evidence type="ECO:0000313" key="2">
    <source>
        <dbReference type="Proteomes" id="UP000724874"/>
    </source>
</evidence>
<evidence type="ECO:0000313" key="1">
    <source>
        <dbReference type="EMBL" id="KAF8905847.1"/>
    </source>
</evidence>
<proteinExistence type="predicted"/>
<reference evidence="1" key="1">
    <citation type="submission" date="2020-11" db="EMBL/GenBank/DDBJ databases">
        <authorList>
            <consortium name="DOE Joint Genome Institute"/>
            <person name="Ahrendt S."/>
            <person name="Riley R."/>
            <person name="Andreopoulos W."/>
            <person name="LaButti K."/>
            <person name="Pangilinan J."/>
            <person name="Ruiz-duenas F.J."/>
            <person name="Barrasa J.M."/>
            <person name="Sanchez-Garcia M."/>
            <person name="Camarero S."/>
            <person name="Miyauchi S."/>
            <person name="Serrano A."/>
            <person name="Linde D."/>
            <person name="Babiker R."/>
            <person name="Drula E."/>
            <person name="Ayuso-Fernandez I."/>
            <person name="Pacheco R."/>
            <person name="Padilla G."/>
            <person name="Ferreira P."/>
            <person name="Barriuso J."/>
            <person name="Kellner H."/>
            <person name="Castanera R."/>
            <person name="Alfaro M."/>
            <person name="Ramirez L."/>
            <person name="Pisabarro A.G."/>
            <person name="Kuo A."/>
            <person name="Tritt A."/>
            <person name="Lipzen A."/>
            <person name="He G."/>
            <person name="Yan M."/>
            <person name="Ng V."/>
            <person name="Cullen D."/>
            <person name="Martin F."/>
            <person name="Rosso M.-N."/>
            <person name="Henrissat B."/>
            <person name="Hibbett D."/>
            <person name="Martinez A.T."/>
            <person name="Grigoriev I.V."/>
        </authorList>
    </citation>
    <scope>NUCLEOTIDE SEQUENCE</scope>
    <source>
        <strain evidence="1">AH 44721</strain>
    </source>
</reference>
<dbReference type="Proteomes" id="UP000724874">
    <property type="component" value="Unassembled WGS sequence"/>
</dbReference>
<organism evidence="1 2">
    <name type="scientific">Gymnopilus junonius</name>
    <name type="common">Spectacular rustgill mushroom</name>
    <name type="synonym">Gymnopilus spectabilis subsp. junonius</name>
    <dbReference type="NCBI Taxonomy" id="109634"/>
    <lineage>
        <taxon>Eukaryota</taxon>
        <taxon>Fungi</taxon>
        <taxon>Dikarya</taxon>
        <taxon>Basidiomycota</taxon>
        <taxon>Agaricomycotina</taxon>
        <taxon>Agaricomycetes</taxon>
        <taxon>Agaricomycetidae</taxon>
        <taxon>Agaricales</taxon>
        <taxon>Agaricineae</taxon>
        <taxon>Hymenogastraceae</taxon>
        <taxon>Gymnopilus</taxon>
    </lineage>
</organism>
<dbReference type="AlphaFoldDB" id="A0A9P5NUR2"/>
<accession>A0A9P5NUR2</accession>
<dbReference type="Gene3D" id="3.80.10.10">
    <property type="entry name" value="Ribonuclease Inhibitor"/>
    <property type="match status" value="1"/>
</dbReference>
<dbReference type="InterPro" id="IPR032675">
    <property type="entry name" value="LRR_dom_sf"/>
</dbReference>
<name>A0A9P5NUR2_GYMJU</name>
<dbReference type="Gene3D" id="1.20.1280.50">
    <property type="match status" value="1"/>
</dbReference>
<gene>
    <name evidence="1" type="ORF">CPB84DRAFT_1771328</name>
</gene>
<dbReference type="EMBL" id="JADNYJ010000021">
    <property type="protein sequence ID" value="KAF8905847.1"/>
    <property type="molecule type" value="Genomic_DNA"/>
</dbReference>
<dbReference type="OrthoDB" id="3217549at2759"/>
<dbReference type="SUPFAM" id="SSF52058">
    <property type="entry name" value="L domain-like"/>
    <property type="match status" value="1"/>
</dbReference>
<evidence type="ECO:0008006" key="3">
    <source>
        <dbReference type="Google" id="ProtNLM"/>
    </source>
</evidence>
<sequence length="475" mass="54077">MINHSYLKLPEIVTIDPYTQRPRFIRCSAPSKRNVINTIPPEILAEIFLKLLEDDDIGLQHSNRPLVSRFCDSDPLLFGHVCSYWRNVALHTPKLWSRIYVLKPQRSQVKLTQLWLERAGAHPLDLSIRAFTVDKCDQSAAIDIMSLFIGRRQYWMNVYFAIDVQTLPILSQITMSEYSLDILESATLWVSKPSGKLAKQESALDDIWRTIHACKTLRHVDWRVFYPHIQPEHCPWAQLTGLTLSSEVSFNQLLAVLSKTPELEFLRVHSLSSTSCSFEDSCTPSVITHAHLKRLTITSAQETGPLFRLLSLPALQTLKIWNRFLKETPRDAISLQGFLERSQSVQHLMTFELDDLLIPEGDLRKYLQIPEFRNLNHIKLSVTITDRILHQLTNVNHQGRHEVLPSLEILNLSTSLLDITDGVLSAMVASRFSPLERRGSLKKICVAVSDLGPIDRSALSEMLQQGLEGNGGYCI</sequence>